<dbReference type="EnsemblMetazoa" id="Aqu2.1.05636_001">
    <property type="protein sequence ID" value="Aqu2.1.05636_001"/>
    <property type="gene ID" value="Aqu2.1.05636"/>
</dbReference>
<dbReference type="InParanoid" id="A0A1X7SU65"/>
<reference evidence="2" key="1">
    <citation type="submission" date="2017-05" db="UniProtKB">
        <authorList>
            <consortium name="EnsemblMetazoa"/>
        </authorList>
    </citation>
    <scope>IDENTIFICATION</scope>
</reference>
<protein>
    <submittedName>
        <fullName evidence="2">Uncharacterized protein</fullName>
    </submittedName>
</protein>
<accession>A0A1X7SU65</accession>
<organism evidence="2">
    <name type="scientific">Amphimedon queenslandica</name>
    <name type="common">Sponge</name>
    <dbReference type="NCBI Taxonomy" id="400682"/>
    <lineage>
        <taxon>Eukaryota</taxon>
        <taxon>Metazoa</taxon>
        <taxon>Porifera</taxon>
        <taxon>Demospongiae</taxon>
        <taxon>Heteroscleromorpha</taxon>
        <taxon>Haplosclerida</taxon>
        <taxon>Niphatidae</taxon>
        <taxon>Amphimedon</taxon>
    </lineage>
</organism>
<sequence length="139" mass="15156">MDTLLAIEAVHSTQNLRGLRHLYDIVEAQVRAMKALGVPLQSYGALLSSVFLSKLPHDHRLQIARESSGSDELDFERLLEITEIDLEAREKANFAMPPKTKPKPSHSTGHSLPSTGGPVPCCYCQQGAHAPVECGKVVT</sequence>
<dbReference type="AlphaFoldDB" id="A0A1X7SU65"/>
<feature type="region of interest" description="Disordered" evidence="1">
    <location>
        <begin position="92"/>
        <end position="112"/>
    </location>
</feature>
<proteinExistence type="predicted"/>
<evidence type="ECO:0000313" key="2">
    <source>
        <dbReference type="EnsemblMetazoa" id="Aqu2.1.05636_001"/>
    </source>
</evidence>
<evidence type="ECO:0000256" key="1">
    <source>
        <dbReference type="SAM" id="MobiDB-lite"/>
    </source>
</evidence>
<name>A0A1X7SU65_AMPQE</name>